<gene>
    <name evidence="1" type="ORF">FN846DRAFT_896296</name>
</gene>
<evidence type="ECO:0000313" key="2">
    <source>
        <dbReference type="Proteomes" id="UP000326924"/>
    </source>
</evidence>
<dbReference type="OrthoDB" id="3941369at2759"/>
<reference evidence="1 2" key="1">
    <citation type="submission" date="2019-09" db="EMBL/GenBank/DDBJ databases">
        <title>Draft genome of the ectomycorrhizal ascomycete Sphaerosporella brunnea.</title>
        <authorList>
            <consortium name="DOE Joint Genome Institute"/>
            <person name="Benucci G.M."/>
            <person name="Marozzi G."/>
            <person name="Antonielli L."/>
            <person name="Sanchez S."/>
            <person name="Marco P."/>
            <person name="Wang X."/>
            <person name="Falini L.B."/>
            <person name="Barry K."/>
            <person name="Haridas S."/>
            <person name="Lipzen A."/>
            <person name="Labutti K."/>
            <person name="Grigoriev I.V."/>
            <person name="Murat C."/>
            <person name="Martin F."/>
            <person name="Albertini E."/>
            <person name="Donnini D."/>
            <person name="Bonito G."/>
        </authorList>
    </citation>
    <scope>NUCLEOTIDE SEQUENCE [LARGE SCALE GENOMIC DNA]</scope>
    <source>
        <strain evidence="1 2">Sb_GMNB300</strain>
    </source>
</reference>
<evidence type="ECO:0000313" key="1">
    <source>
        <dbReference type="EMBL" id="KAA8893081.1"/>
    </source>
</evidence>
<protein>
    <submittedName>
        <fullName evidence="1">Uncharacterized protein</fullName>
    </submittedName>
</protein>
<sequence>MKAYLTGLRSYCVGMGMGRGDLEVFRHPRVQRVIRGIKIFHGGDLRERLPITRNLLLRILTELDTNTQEGATYRTAFGTAFAGFLPVGEFTWSRMEWLLGPTDF</sequence>
<comment type="caution">
    <text evidence="1">The sequence shown here is derived from an EMBL/GenBank/DDBJ whole genome shotgun (WGS) entry which is preliminary data.</text>
</comment>
<name>A0A5J5ECX3_9PEZI</name>
<dbReference type="Proteomes" id="UP000326924">
    <property type="component" value="Unassembled WGS sequence"/>
</dbReference>
<keyword evidence="2" id="KW-1185">Reference proteome</keyword>
<proteinExistence type="predicted"/>
<dbReference type="EMBL" id="VXIS01000507">
    <property type="protein sequence ID" value="KAA8893081.1"/>
    <property type="molecule type" value="Genomic_DNA"/>
</dbReference>
<organism evidence="1 2">
    <name type="scientific">Sphaerosporella brunnea</name>
    <dbReference type="NCBI Taxonomy" id="1250544"/>
    <lineage>
        <taxon>Eukaryota</taxon>
        <taxon>Fungi</taxon>
        <taxon>Dikarya</taxon>
        <taxon>Ascomycota</taxon>
        <taxon>Pezizomycotina</taxon>
        <taxon>Pezizomycetes</taxon>
        <taxon>Pezizales</taxon>
        <taxon>Pyronemataceae</taxon>
        <taxon>Sphaerosporella</taxon>
    </lineage>
</organism>
<accession>A0A5J5ECX3</accession>
<dbReference type="AlphaFoldDB" id="A0A5J5ECX3"/>
<dbReference type="InParanoid" id="A0A5J5ECX3"/>